<dbReference type="AlphaFoldDB" id="A0AAU9EPN6"/>
<dbReference type="KEGG" id="dmp:FAK_29020"/>
<accession>A0AAU9EPN6</accession>
<protein>
    <recommendedName>
        <fullName evidence="3">4Fe-4S Wbl-type domain-containing protein</fullName>
    </recommendedName>
</protein>
<proteinExistence type="predicted"/>
<evidence type="ECO:0008006" key="3">
    <source>
        <dbReference type="Google" id="ProtNLM"/>
    </source>
</evidence>
<keyword evidence="2" id="KW-1185">Reference proteome</keyword>
<dbReference type="RefSeq" id="WP_338600847.1">
    <property type="nucleotide sequence ID" value="NZ_AP028679.1"/>
</dbReference>
<evidence type="ECO:0000313" key="1">
    <source>
        <dbReference type="EMBL" id="BEQ15836.1"/>
    </source>
</evidence>
<evidence type="ECO:0000313" key="2">
    <source>
        <dbReference type="Proteomes" id="UP001366166"/>
    </source>
</evidence>
<dbReference type="Proteomes" id="UP001366166">
    <property type="component" value="Chromosome"/>
</dbReference>
<name>A0AAU9EPN6_9BACT</name>
<reference evidence="2" key="1">
    <citation type="journal article" date="2023" name="Arch. Microbiol.">
        <title>Desulfoferula mesophilus gen. nov. sp. nov., a mesophilic sulfate-reducing bacterium isolated from a brackish lake sediment.</title>
        <authorList>
            <person name="Watanabe T."/>
            <person name="Yabe T."/>
            <person name="Tsuji J.M."/>
            <person name="Fukui M."/>
        </authorList>
    </citation>
    <scope>NUCLEOTIDE SEQUENCE [LARGE SCALE GENOMIC DNA]</scope>
    <source>
        <strain evidence="2">12FAK</strain>
    </source>
</reference>
<gene>
    <name evidence="1" type="ORF">FAK_29020</name>
</gene>
<organism evidence="1 2">
    <name type="scientific">Desulfoferula mesophila</name>
    <dbReference type="NCBI Taxonomy" id="3058419"/>
    <lineage>
        <taxon>Bacteria</taxon>
        <taxon>Pseudomonadati</taxon>
        <taxon>Thermodesulfobacteriota</taxon>
        <taxon>Desulfarculia</taxon>
        <taxon>Desulfarculales</taxon>
        <taxon>Desulfarculaceae</taxon>
        <taxon>Desulfoferula</taxon>
    </lineage>
</organism>
<dbReference type="EMBL" id="AP028679">
    <property type="protein sequence ID" value="BEQ15836.1"/>
    <property type="molecule type" value="Genomic_DNA"/>
</dbReference>
<sequence length="85" mass="9312">MGDSGLPKCFGDLERVFPPGGGGLRQVAAGCWDCGHRVQCLRVAASGQGRETLYEEKALRGDPEGVAGFMRRWSRRKTASRREES</sequence>